<feature type="transmembrane region" description="Helical" evidence="7">
    <location>
        <begin position="283"/>
        <end position="304"/>
    </location>
</feature>
<organism evidence="9 10">
    <name type="scientific">Arenicella xantha</name>
    <dbReference type="NCBI Taxonomy" id="644221"/>
    <lineage>
        <taxon>Bacteria</taxon>
        <taxon>Pseudomonadati</taxon>
        <taxon>Pseudomonadota</taxon>
        <taxon>Gammaproteobacteria</taxon>
        <taxon>Arenicellales</taxon>
        <taxon>Arenicellaceae</taxon>
        <taxon>Arenicella</taxon>
    </lineage>
</organism>
<accession>A0A395JMR3</accession>
<keyword evidence="10" id="KW-1185">Reference proteome</keyword>
<protein>
    <submittedName>
        <fullName evidence="9">Putative colanic acid biosynthesis UDP-glucose lipid carrier transferase</fullName>
    </submittedName>
</protein>
<feature type="transmembrane region" description="Helical" evidence="7">
    <location>
        <begin position="105"/>
        <end position="124"/>
    </location>
</feature>
<keyword evidence="6 7" id="KW-0472">Membrane</keyword>
<dbReference type="Pfam" id="PF13727">
    <property type="entry name" value="CoA_binding_3"/>
    <property type="match status" value="1"/>
</dbReference>
<gene>
    <name evidence="9" type="ORF">DFR28_101338</name>
</gene>
<dbReference type="PANTHER" id="PTHR30576:SF21">
    <property type="entry name" value="UDP-GLUCOSE:UNDECAPRENYL-PHOSPHATE GLUCOSE-1-PHOSPHATE TRANSFERASE"/>
    <property type="match status" value="1"/>
</dbReference>
<dbReference type="Gene3D" id="3.40.50.720">
    <property type="entry name" value="NAD(P)-binding Rossmann-like Domain"/>
    <property type="match status" value="1"/>
</dbReference>
<evidence type="ECO:0000256" key="2">
    <source>
        <dbReference type="ARBA" id="ARBA00006464"/>
    </source>
</evidence>
<evidence type="ECO:0000313" key="9">
    <source>
        <dbReference type="EMBL" id="RBP52954.1"/>
    </source>
</evidence>
<evidence type="ECO:0000259" key="8">
    <source>
        <dbReference type="Pfam" id="PF02397"/>
    </source>
</evidence>
<dbReference type="PANTHER" id="PTHR30576">
    <property type="entry name" value="COLANIC BIOSYNTHESIS UDP-GLUCOSE LIPID CARRIER TRANSFERASE"/>
    <property type="match status" value="1"/>
</dbReference>
<evidence type="ECO:0000256" key="4">
    <source>
        <dbReference type="ARBA" id="ARBA00022692"/>
    </source>
</evidence>
<evidence type="ECO:0000256" key="5">
    <source>
        <dbReference type="ARBA" id="ARBA00022989"/>
    </source>
</evidence>
<feature type="transmembrane region" description="Helical" evidence="7">
    <location>
        <begin position="42"/>
        <end position="62"/>
    </location>
</feature>
<dbReference type="EMBL" id="QNRT01000001">
    <property type="protein sequence ID" value="RBP52954.1"/>
    <property type="molecule type" value="Genomic_DNA"/>
</dbReference>
<comment type="subcellular location">
    <subcellularLocation>
        <location evidence="1">Membrane</location>
        <topology evidence="1">Multi-pass membrane protein</topology>
    </subcellularLocation>
</comment>
<dbReference type="OrthoDB" id="9808602at2"/>
<feature type="transmembrane region" description="Helical" evidence="7">
    <location>
        <begin position="12"/>
        <end position="30"/>
    </location>
</feature>
<feature type="domain" description="Bacterial sugar transferase" evidence="8">
    <location>
        <begin position="278"/>
        <end position="462"/>
    </location>
</feature>
<dbReference type="InterPro" id="IPR036291">
    <property type="entry name" value="NAD(P)-bd_dom_sf"/>
</dbReference>
<evidence type="ECO:0000256" key="7">
    <source>
        <dbReference type="SAM" id="Phobius"/>
    </source>
</evidence>
<sequence>MQFRHLAPNRLFQFLDILAIVLCAVIMYRIRNNFWLPKGDYQLLLLVIIFVTLYVFSWWGVYKTEHGRWLYKSLSNLTTAWVIVALCLGMITFFTKSGETFSRLWVLMTFTSTYIVMISARLFAWSYSQAQQKGAQNRRNVVIIGAGQLGRNACDAIIEERWAGLKVVALFDDDINLENTRYRDVEIVGPISQAIDFIEDRRQAPEAAIKEVWIALPLTSAEKIEHLQTSLQNTATNVFLVPDLFGASFTQYSLVESAGIMMINLSATPMIGGSDRLKRIEDLFLSSIMGLVLSPVFVITALAIKLESSGPVFFKQRRYGLDGKEIIVWKFRSMTVAEDGDDVPQASRCDSRITKVGAVIRKYSIDELPQLINVFNGSMSLVGPRPHAVAHNEYYRDKVHGYMARHKIRPGITGWAQINGCRGETEVIEKMQRRLRYDLEYIQNWSIALDIRILFKTLHTIFTDKNAY</sequence>
<dbReference type="NCBIfam" id="TIGR03023">
    <property type="entry name" value="WcaJ_sugtrans"/>
    <property type="match status" value="1"/>
</dbReference>
<evidence type="ECO:0000313" key="10">
    <source>
        <dbReference type="Proteomes" id="UP000253083"/>
    </source>
</evidence>
<dbReference type="InParanoid" id="A0A395JMR3"/>
<dbReference type="GO" id="GO:0016020">
    <property type="term" value="C:membrane"/>
    <property type="evidence" value="ECO:0007669"/>
    <property type="project" value="UniProtKB-SubCell"/>
</dbReference>
<dbReference type="FunCoup" id="A0A395JMR3">
    <property type="interactions" value="148"/>
</dbReference>
<evidence type="ECO:0000256" key="3">
    <source>
        <dbReference type="ARBA" id="ARBA00022679"/>
    </source>
</evidence>
<evidence type="ECO:0000256" key="1">
    <source>
        <dbReference type="ARBA" id="ARBA00004141"/>
    </source>
</evidence>
<dbReference type="Pfam" id="PF02397">
    <property type="entry name" value="Bac_transf"/>
    <property type="match status" value="1"/>
</dbReference>
<keyword evidence="5 7" id="KW-1133">Transmembrane helix</keyword>
<evidence type="ECO:0000256" key="6">
    <source>
        <dbReference type="ARBA" id="ARBA00023136"/>
    </source>
</evidence>
<dbReference type="RefSeq" id="WP_113952565.1">
    <property type="nucleotide sequence ID" value="NZ_QNRT01000001.1"/>
</dbReference>
<dbReference type="Proteomes" id="UP000253083">
    <property type="component" value="Unassembled WGS sequence"/>
</dbReference>
<dbReference type="GO" id="GO:0089702">
    <property type="term" value="F:undecaprenyl-phosphate glucose phosphotransferase activity"/>
    <property type="evidence" value="ECO:0007669"/>
    <property type="project" value="TreeGrafter"/>
</dbReference>
<dbReference type="InterPro" id="IPR017475">
    <property type="entry name" value="EPS_sugar_tfrase"/>
</dbReference>
<comment type="similarity">
    <text evidence="2">Belongs to the bacterial sugar transferase family.</text>
</comment>
<dbReference type="GO" id="GO:0009242">
    <property type="term" value="P:colanic acid biosynthetic process"/>
    <property type="evidence" value="ECO:0007669"/>
    <property type="project" value="TreeGrafter"/>
</dbReference>
<dbReference type="SUPFAM" id="SSF51735">
    <property type="entry name" value="NAD(P)-binding Rossmann-fold domains"/>
    <property type="match status" value="1"/>
</dbReference>
<comment type="caution">
    <text evidence="9">The sequence shown here is derived from an EMBL/GenBank/DDBJ whole genome shotgun (WGS) entry which is preliminary data.</text>
</comment>
<dbReference type="AlphaFoldDB" id="A0A395JMR3"/>
<dbReference type="NCBIfam" id="TIGR03025">
    <property type="entry name" value="EPS_sugtrans"/>
    <property type="match status" value="1"/>
</dbReference>
<reference evidence="9 10" key="1">
    <citation type="submission" date="2018-06" db="EMBL/GenBank/DDBJ databases">
        <title>Genomic Encyclopedia of Type Strains, Phase IV (KMG-IV): sequencing the most valuable type-strain genomes for metagenomic binning, comparative biology and taxonomic classification.</title>
        <authorList>
            <person name="Goeker M."/>
        </authorList>
    </citation>
    <scope>NUCLEOTIDE SEQUENCE [LARGE SCALE GENOMIC DNA]</scope>
    <source>
        <strain evidence="9 10">DSM 24032</strain>
    </source>
</reference>
<keyword evidence="3 9" id="KW-0808">Transferase</keyword>
<name>A0A395JMR3_9GAMM</name>
<proteinExistence type="inferred from homology"/>
<keyword evidence="4 7" id="KW-0812">Transmembrane</keyword>
<feature type="transmembrane region" description="Helical" evidence="7">
    <location>
        <begin position="74"/>
        <end position="93"/>
    </location>
</feature>
<dbReference type="InterPro" id="IPR003362">
    <property type="entry name" value="Bact_transf"/>
</dbReference>
<dbReference type="InterPro" id="IPR017473">
    <property type="entry name" value="Undecaprenyl-P_gluc_Ptfrase"/>
</dbReference>